<evidence type="ECO:0000256" key="3">
    <source>
        <dbReference type="ARBA" id="ARBA00022741"/>
    </source>
</evidence>
<comment type="caution">
    <text evidence="8">The sequence shown here is derived from an EMBL/GenBank/DDBJ whole genome shotgun (WGS) entry which is preliminary data.</text>
</comment>
<evidence type="ECO:0000313" key="8">
    <source>
        <dbReference type="EMBL" id="KQL19833.1"/>
    </source>
</evidence>
<dbReference type="CDD" id="cd16936">
    <property type="entry name" value="HATPase_RsbW-like"/>
    <property type="match status" value="1"/>
</dbReference>
<comment type="catalytic activity">
    <reaction evidence="6">
        <text>L-seryl-[protein] + ATP = O-phospho-L-seryl-[protein] + ADP + H(+)</text>
        <dbReference type="Rhea" id="RHEA:17989"/>
        <dbReference type="Rhea" id="RHEA-COMP:9863"/>
        <dbReference type="Rhea" id="RHEA-COMP:11604"/>
        <dbReference type="ChEBI" id="CHEBI:15378"/>
        <dbReference type="ChEBI" id="CHEBI:29999"/>
        <dbReference type="ChEBI" id="CHEBI:30616"/>
        <dbReference type="ChEBI" id="CHEBI:83421"/>
        <dbReference type="ChEBI" id="CHEBI:456216"/>
        <dbReference type="EC" id="2.7.11.1"/>
    </reaction>
</comment>
<evidence type="ECO:0000256" key="4">
    <source>
        <dbReference type="ARBA" id="ARBA00022777"/>
    </source>
</evidence>
<comment type="similarity">
    <text evidence="6">Belongs to the anti-sigma-factor family.</text>
</comment>
<keyword evidence="4 6" id="KW-0418">Kinase</keyword>
<dbReference type="GO" id="GO:0016989">
    <property type="term" value="F:sigma factor antagonist activity"/>
    <property type="evidence" value="ECO:0007669"/>
    <property type="project" value="InterPro"/>
</dbReference>
<keyword evidence="1 6" id="KW-0723">Serine/threonine-protein kinase</keyword>
<dbReference type="EMBL" id="LJIX01000006">
    <property type="protein sequence ID" value="KQL19833.1"/>
    <property type="molecule type" value="Genomic_DNA"/>
</dbReference>
<protein>
    <recommendedName>
        <fullName evidence="6">Serine-protein kinase RsbW</fullName>
        <ecNumber evidence="6">2.7.11.1</ecNumber>
    </recommendedName>
    <alternativeName>
        <fullName evidence="6">Anti-sigma-B factor</fullName>
    </alternativeName>
    <alternativeName>
        <fullName evidence="6">Sigma-B negative effector RsbW</fullName>
    </alternativeName>
</protein>
<dbReference type="HAMAP" id="MF_00638">
    <property type="entry name" value="Anti_sigma_B"/>
    <property type="match status" value="1"/>
</dbReference>
<dbReference type="Proteomes" id="UP000050996">
    <property type="component" value="Unassembled WGS sequence"/>
</dbReference>
<keyword evidence="2 6" id="KW-0808">Transferase</keyword>
<evidence type="ECO:0000256" key="6">
    <source>
        <dbReference type="HAMAP-Rule" id="MF_00638"/>
    </source>
</evidence>
<dbReference type="RefSeq" id="WP_053476363.1">
    <property type="nucleotide sequence ID" value="NZ_CP041305.1"/>
</dbReference>
<dbReference type="AlphaFoldDB" id="A0A0Q3QNW0"/>
<organism evidence="8 9">
    <name type="scientific">Cytobacillus solani</name>
    <dbReference type="NCBI Taxonomy" id="1637975"/>
    <lineage>
        <taxon>Bacteria</taxon>
        <taxon>Bacillati</taxon>
        <taxon>Bacillota</taxon>
        <taxon>Bacilli</taxon>
        <taxon>Bacillales</taxon>
        <taxon>Bacillaceae</taxon>
        <taxon>Cytobacillus</taxon>
    </lineage>
</organism>
<dbReference type="NCBIfam" id="NF003144">
    <property type="entry name" value="PRK04069.1"/>
    <property type="match status" value="1"/>
</dbReference>
<dbReference type="InterPro" id="IPR010193">
    <property type="entry name" value="RsbW"/>
</dbReference>
<dbReference type="EC" id="2.7.11.1" evidence="6"/>
<evidence type="ECO:0000313" key="9">
    <source>
        <dbReference type="Proteomes" id="UP000050996"/>
    </source>
</evidence>
<accession>A0A0Q3QNW0</accession>
<dbReference type="PANTHER" id="PTHR35526:SF9">
    <property type="entry name" value="SERINE-PROTEIN KINASE RSBW"/>
    <property type="match status" value="1"/>
</dbReference>
<sequence>MMEVMDYIEMKLPAKPDNIGIVRLTLSGIASSMGFTYEDVEDLKIAVSEACTNSVQHAYDNNEGGEVVIGFGIYKDKLEMMVADSGRSFNFNRIKAELGPYTESSTVDQLAVGGLGLYLIETLMDEVRVMNHSGVTVYMMKYLNGERENYGTINPIGKTV</sequence>
<comment type="catalytic activity">
    <reaction evidence="6">
        <text>L-threonyl-[protein] + ATP = O-phospho-L-threonyl-[protein] + ADP + H(+)</text>
        <dbReference type="Rhea" id="RHEA:46608"/>
        <dbReference type="Rhea" id="RHEA-COMP:11060"/>
        <dbReference type="Rhea" id="RHEA-COMP:11605"/>
        <dbReference type="ChEBI" id="CHEBI:15378"/>
        <dbReference type="ChEBI" id="CHEBI:30013"/>
        <dbReference type="ChEBI" id="CHEBI:30616"/>
        <dbReference type="ChEBI" id="CHEBI:61977"/>
        <dbReference type="ChEBI" id="CHEBI:456216"/>
        <dbReference type="EC" id="2.7.11.1"/>
    </reaction>
</comment>
<evidence type="ECO:0000256" key="5">
    <source>
        <dbReference type="ARBA" id="ARBA00022840"/>
    </source>
</evidence>
<keyword evidence="9" id="KW-1185">Reference proteome</keyword>
<gene>
    <name evidence="6" type="primary">rsbW</name>
    <name evidence="8" type="ORF">AN957_15500</name>
</gene>
<feature type="domain" description="Histidine kinase/HSP90-like ATPase" evidence="7">
    <location>
        <begin position="12"/>
        <end position="140"/>
    </location>
</feature>
<dbReference type="PATRIC" id="fig|1637975.4.peg.3000"/>
<reference evidence="8 9" key="1">
    <citation type="submission" date="2015-09" db="EMBL/GenBank/DDBJ databases">
        <title>Genome sequencing project for genomic taxonomy and phylogenomics of Bacillus-like bacteria.</title>
        <authorList>
            <person name="Liu B."/>
            <person name="Wang J."/>
            <person name="Zhu Y."/>
            <person name="Liu G."/>
            <person name="Chen Q."/>
            <person name="Chen Z."/>
            <person name="Lan J."/>
            <person name="Che J."/>
            <person name="Ge C."/>
            <person name="Shi H."/>
            <person name="Pan Z."/>
            <person name="Liu X."/>
        </authorList>
    </citation>
    <scope>NUCLEOTIDE SEQUENCE [LARGE SCALE GENOMIC DNA]</scope>
    <source>
        <strain evidence="8 9">FJAT-18043</strain>
    </source>
</reference>
<keyword evidence="3 6" id="KW-0547">Nucleotide-binding</keyword>
<name>A0A0Q3QNW0_9BACI</name>
<proteinExistence type="inferred from homology"/>
<comment type="function">
    <text evidence="6">Negative regulator of sigma-B activity. Phosphorylates and inactivates its specific antagonist protein, RsbV. Upon phosphorylation of RsbV, RsbW is released and binds to sigma-B, thereby blocking its ability to form an RNA polymerase holoenzyme (E-sigma-B).</text>
</comment>
<dbReference type="PANTHER" id="PTHR35526">
    <property type="entry name" value="ANTI-SIGMA-F FACTOR RSBW-RELATED"/>
    <property type="match status" value="1"/>
</dbReference>
<evidence type="ECO:0000259" key="7">
    <source>
        <dbReference type="Pfam" id="PF13581"/>
    </source>
</evidence>
<dbReference type="GO" id="GO:0004674">
    <property type="term" value="F:protein serine/threonine kinase activity"/>
    <property type="evidence" value="ECO:0007669"/>
    <property type="project" value="UniProtKB-KW"/>
</dbReference>
<dbReference type="SUPFAM" id="SSF55874">
    <property type="entry name" value="ATPase domain of HSP90 chaperone/DNA topoisomerase II/histidine kinase"/>
    <property type="match status" value="1"/>
</dbReference>
<dbReference type="GO" id="GO:0106310">
    <property type="term" value="F:protein serine kinase activity"/>
    <property type="evidence" value="ECO:0007669"/>
    <property type="project" value="RHEA"/>
</dbReference>
<dbReference type="Gene3D" id="3.30.565.10">
    <property type="entry name" value="Histidine kinase-like ATPase, C-terminal domain"/>
    <property type="match status" value="1"/>
</dbReference>
<dbReference type="InterPro" id="IPR050267">
    <property type="entry name" value="Anti-sigma-factor_SerPK"/>
</dbReference>
<evidence type="ECO:0000256" key="1">
    <source>
        <dbReference type="ARBA" id="ARBA00022527"/>
    </source>
</evidence>
<dbReference type="InterPro" id="IPR036890">
    <property type="entry name" value="HATPase_C_sf"/>
</dbReference>
<dbReference type="GO" id="GO:0005524">
    <property type="term" value="F:ATP binding"/>
    <property type="evidence" value="ECO:0007669"/>
    <property type="project" value="UniProtKB-KW"/>
</dbReference>
<dbReference type="NCBIfam" id="TIGR01924">
    <property type="entry name" value="rsbW_low_gc"/>
    <property type="match status" value="1"/>
</dbReference>
<dbReference type="InterPro" id="IPR003594">
    <property type="entry name" value="HATPase_dom"/>
</dbReference>
<keyword evidence="5 6" id="KW-0067">ATP-binding</keyword>
<dbReference type="STRING" id="1637975.AN957_15500"/>
<evidence type="ECO:0000256" key="2">
    <source>
        <dbReference type="ARBA" id="ARBA00022679"/>
    </source>
</evidence>
<dbReference type="Pfam" id="PF13581">
    <property type="entry name" value="HATPase_c_2"/>
    <property type="match status" value="1"/>
</dbReference>